<evidence type="ECO:0000313" key="3">
    <source>
        <dbReference type="Proteomes" id="UP000054107"/>
    </source>
</evidence>
<feature type="region of interest" description="Disordered" evidence="1">
    <location>
        <begin position="213"/>
        <end position="242"/>
    </location>
</feature>
<dbReference type="OrthoDB" id="2267579at2759"/>
<organism evidence="2 3">
    <name type="scientific">Parasitella parasitica</name>
    <dbReference type="NCBI Taxonomy" id="35722"/>
    <lineage>
        <taxon>Eukaryota</taxon>
        <taxon>Fungi</taxon>
        <taxon>Fungi incertae sedis</taxon>
        <taxon>Mucoromycota</taxon>
        <taxon>Mucoromycotina</taxon>
        <taxon>Mucoromycetes</taxon>
        <taxon>Mucorales</taxon>
        <taxon>Mucorineae</taxon>
        <taxon>Mucoraceae</taxon>
        <taxon>Parasitella</taxon>
    </lineage>
</organism>
<dbReference type="EMBL" id="LN733663">
    <property type="protein sequence ID" value="CEP17292.1"/>
    <property type="molecule type" value="Genomic_DNA"/>
</dbReference>
<evidence type="ECO:0000313" key="2">
    <source>
        <dbReference type="EMBL" id="CEP17292.1"/>
    </source>
</evidence>
<sequence>MSSINGLTDEKIQKLLEFYEQCQGNTNEDFDRSQLCSLPAEILSELEETAPSELKKKLKQFNRDTLKYEGGKWTQSGAINRIFVSELKKQRLDATQPINAFYKGADRLRTAGRACAEIYADFNHILEHGGGENEMGIILQKLQRLAVYSFATGKELDEDAKDLATRIIRLPENMQYLRDNEEDDKDMAFPTEIVEKIHQGRYEEAILKQATSRTYGGFKPRGDYKGNSRGGFSRGGRDLYES</sequence>
<dbReference type="Proteomes" id="UP000054107">
    <property type="component" value="Unassembled WGS sequence"/>
</dbReference>
<keyword evidence="3" id="KW-1185">Reference proteome</keyword>
<reference evidence="2 3" key="1">
    <citation type="submission" date="2014-09" db="EMBL/GenBank/DDBJ databases">
        <authorList>
            <person name="Ellenberger Sabrina"/>
        </authorList>
    </citation>
    <scope>NUCLEOTIDE SEQUENCE [LARGE SCALE GENOMIC DNA]</scope>
    <source>
        <strain evidence="2 3">CBS 412.66</strain>
    </source>
</reference>
<accession>A0A0B7NIP4</accession>
<dbReference type="STRING" id="35722.A0A0B7NIP4"/>
<evidence type="ECO:0000256" key="1">
    <source>
        <dbReference type="SAM" id="MobiDB-lite"/>
    </source>
</evidence>
<dbReference type="AlphaFoldDB" id="A0A0B7NIP4"/>
<proteinExistence type="predicted"/>
<gene>
    <name evidence="2" type="primary">PARPA_11588.1 scaffold 44482</name>
</gene>
<protein>
    <submittedName>
        <fullName evidence="2">Uncharacterized protein</fullName>
    </submittedName>
</protein>
<name>A0A0B7NIP4_9FUNG</name>